<evidence type="ECO:0000313" key="1">
    <source>
        <dbReference type="EMBL" id="MBX55779.1"/>
    </source>
</evidence>
<sequence length="28" mass="3254">MDRKTTASFSLKNKSFYLNMSNLNNNIT</sequence>
<organism evidence="1">
    <name type="scientific">Rhizophora mucronata</name>
    <name type="common">Asiatic mangrove</name>
    <dbReference type="NCBI Taxonomy" id="61149"/>
    <lineage>
        <taxon>Eukaryota</taxon>
        <taxon>Viridiplantae</taxon>
        <taxon>Streptophyta</taxon>
        <taxon>Embryophyta</taxon>
        <taxon>Tracheophyta</taxon>
        <taxon>Spermatophyta</taxon>
        <taxon>Magnoliopsida</taxon>
        <taxon>eudicotyledons</taxon>
        <taxon>Gunneridae</taxon>
        <taxon>Pentapetalae</taxon>
        <taxon>rosids</taxon>
        <taxon>fabids</taxon>
        <taxon>Malpighiales</taxon>
        <taxon>Rhizophoraceae</taxon>
        <taxon>Rhizophora</taxon>
    </lineage>
</organism>
<name>A0A2P2PMD0_RHIMU</name>
<reference evidence="1" key="1">
    <citation type="submission" date="2018-02" db="EMBL/GenBank/DDBJ databases">
        <title>Rhizophora mucronata_Transcriptome.</title>
        <authorList>
            <person name="Meera S.P."/>
            <person name="Sreeshan A."/>
            <person name="Augustine A."/>
        </authorList>
    </citation>
    <scope>NUCLEOTIDE SEQUENCE</scope>
    <source>
        <tissue evidence="1">Leaf</tissue>
    </source>
</reference>
<protein>
    <submittedName>
        <fullName evidence="1">Uncharacterized protein</fullName>
    </submittedName>
</protein>
<proteinExistence type="predicted"/>
<accession>A0A2P2PMD0</accession>
<dbReference type="EMBL" id="GGEC01075295">
    <property type="protein sequence ID" value="MBX55779.1"/>
    <property type="molecule type" value="Transcribed_RNA"/>
</dbReference>
<dbReference type="AlphaFoldDB" id="A0A2P2PMD0"/>